<dbReference type="SUPFAM" id="SSF55048">
    <property type="entry name" value="Probable ACP-binding domain of malonyl-CoA ACP transacylase"/>
    <property type="match status" value="1"/>
</dbReference>
<dbReference type="Gene3D" id="3.40.366.10">
    <property type="entry name" value="Malonyl-Coenzyme A Acyl Carrier Protein, domain 2"/>
    <property type="match status" value="1"/>
</dbReference>
<dbReference type="Pfam" id="PF00109">
    <property type="entry name" value="ketoacyl-synt"/>
    <property type="match status" value="1"/>
</dbReference>
<dbReference type="GO" id="GO:0004315">
    <property type="term" value="F:3-oxoacyl-[acyl-carrier-protein] synthase activity"/>
    <property type="evidence" value="ECO:0007669"/>
    <property type="project" value="InterPro"/>
</dbReference>
<proteinExistence type="predicted"/>
<evidence type="ECO:0000256" key="6">
    <source>
        <dbReference type="SAM" id="MobiDB-lite"/>
    </source>
</evidence>
<dbReference type="SMART" id="SM00827">
    <property type="entry name" value="PKS_AT"/>
    <property type="match status" value="1"/>
</dbReference>
<evidence type="ECO:0000313" key="10">
    <source>
        <dbReference type="EMBL" id="KAF2234501.1"/>
    </source>
</evidence>
<dbReference type="PROSITE" id="PS50075">
    <property type="entry name" value="CARRIER"/>
    <property type="match status" value="1"/>
</dbReference>
<reference evidence="10" key="1">
    <citation type="journal article" date="2020" name="Stud. Mycol.">
        <title>101 Dothideomycetes genomes: a test case for predicting lifestyles and emergence of pathogens.</title>
        <authorList>
            <person name="Haridas S."/>
            <person name="Albert R."/>
            <person name="Binder M."/>
            <person name="Bloem J."/>
            <person name="Labutti K."/>
            <person name="Salamov A."/>
            <person name="Andreopoulos B."/>
            <person name="Baker S."/>
            <person name="Barry K."/>
            <person name="Bills G."/>
            <person name="Bluhm B."/>
            <person name="Cannon C."/>
            <person name="Castanera R."/>
            <person name="Culley D."/>
            <person name="Daum C."/>
            <person name="Ezra D."/>
            <person name="Gonzalez J."/>
            <person name="Henrissat B."/>
            <person name="Kuo A."/>
            <person name="Liang C."/>
            <person name="Lipzen A."/>
            <person name="Lutzoni F."/>
            <person name="Magnuson J."/>
            <person name="Mondo S."/>
            <person name="Nolan M."/>
            <person name="Ohm R."/>
            <person name="Pangilinan J."/>
            <person name="Park H.-J."/>
            <person name="Ramirez L."/>
            <person name="Alfaro M."/>
            <person name="Sun H."/>
            <person name="Tritt A."/>
            <person name="Yoshinaga Y."/>
            <person name="Zwiers L.-H."/>
            <person name="Turgeon B."/>
            <person name="Goodwin S."/>
            <person name="Spatafora J."/>
            <person name="Crous P."/>
            <person name="Grigoriev I."/>
        </authorList>
    </citation>
    <scope>NUCLEOTIDE SEQUENCE</scope>
    <source>
        <strain evidence="10">Tuck. ex Michener</strain>
    </source>
</reference>
<dbReference type="Pfam" id="PF21089">
    <property type="entry name" value="PKS_DH_N"/>
    <property type="match status" value="1"/>
</dbReference>
<dbReference type="InterPro" id="IPR006162">
    <property type="entry name" value="Ppantetheine_attach_site"/>
</dbReference>
<dbReference type="InterPro" id="IPR057326">
    <property type="entry name" value="KR_dom"/>
</dbReference>
<dbReference type="Pfam" id="PF02801">
    <property type="entry name" value="Ketoacyl-synt_C"/>
    <property type="match status" value="1"/>
</dbReference>
<dbReference type="InterPro" id="IPR036291">
    <property type="entry name" value="NAD(P)-bd_dom_sf"/>
</dbReference>
<dbReference type="InterPro" id="IPR001227">
    <property type="entry name" value="Ac_transferase_dom_sf"/>
</dbReference>
<evidence type="ECO:0000256" key="5">
    <source>
        <dbReference type="PROSITE-ProRule" id="PRU01363"/>
    </source>
</evidence>
<keyword evidence="1" id="KW-0596">Phosphopantetheine</keyword>
<evidence type="ECO:0000259" key="9">
    <source>
        <dbReference type="PROSITE" id="PS52019"/>
    </source>
</evidence>
<evidence type="ECO:0000259" key="8">
    <source>
        <dbReference type="PROSITE" id="PS52004"/>
    </source>
</evidence>
<dbReference type="PANTHER" id="PTHR43775:SF20">
    <property type="entry name" value="HYBRID PKS-NRPS SYNTHETASE APDA"/>
    <property type="match status" value="1"/>
</dbReference>
<dbReference type="SMART" id="SM00825">
    <property type="entry name" value="PKS_KS"/>
    <property type="match status" value="1"/>
</dbReference>
<dbReference type="GO" id="GO:0006633">
    <property type="term" value="P:fatty acid biosynthetic process"/>
    <property type="evidence" value="ECO:0007669"/>
    <property type="project" value="InterPro"/>
</dbReference>
<evidence type="ECO:0000256" key="1">
    <source>
        <dbReference type="ARBA" id="ARBA00022450"/>
    </source>
</evidence>
<dbReference type="InterPro" id="IPR014043">
    <property type="entry name" value="Acyl_transferase_dom"/>
</dbReference>
<keyword evidence="3" id="KW-0808">Transferase</keyword>
<dbReference type="InterPro" id="IPR013968">
    <property type="entry name" value="PKS_KR"/>
</dbReference>
<dbReference type="SUPFAM" id="SSF53901">
    <property type="entry name" value="Thiolase-like"/>
    <property type="match status" value="1"/>
</dbReference>
<dbReference type="InterPro" id="IPR014031">
    <property type="entry name" value="Ketoacyl_synth_C"/>
</dbReference>
<dbReference type="Pfam" id="PF08659">
    <property type="entry name" value="KR"/>
    <property type="match status" value="1"/>
</dbReference>
<dbReference type="GO" id="GO:0004312">
    <property type="term" value="F:fatty acid synthase activity"/>
    <property type="evidence" value="ECO:0007669"/>
    <property type="project" value="TreeGrafter"/>
</dbReference>
<dbReference type="Pfam" id="PF16197">
    <property type="entry name" value="KAsynt_C_assoc"/>
    <property type="match status" value="1"/>
</dbReference>
<dbReference type="InterPro" id="IPR014030">
    <property type="entry name" value="Ketoacyl_synth_N"/>
</dbReference>
<dbReference type="InterPro" id="IPR016036">
    <property type="entry name" value="Malonyl_transacylase_ACP-bd"/>
</dbReference>
<dbReference type="InterPro" id="IPR016035">
    <property type="entry name" value="Acyl_Trfase/lysoPLipase"/>
</dbReference>
<protein>
    <submittedName>
        <fullName evidence="10">Putative polyketide synthase</fullName>
    </submittedName>
</protein>
<feature type="region of interest" description="Disordered" evidence="6">
    <location>
        <begin position="2682"/>
        <end position="2701"/>
    </location>
</feature>
<accession>A0A6A6H9K8</accession>
<dbReference type="Gene3D" id="3.40.47.10">
    <property type="match status" value="1"/>
</dbReference>
<dbReference type="PROSITE" id="PS00012">
    <property type="entry name" value="PHOSPHOPANTETHEINE"/>
    <property type="match status" value="1"/>
</dbReference>
<dbReference type="InterPro" id="IPR018201">
    <property type="entry name" value="Ketoacyl_synth_AS"/>
</dbReference>
<evidence type="ECO:0000256" key="4">
    <source>
        <dbReference type="ARBA" id="ARBA00023268"/>
    </source>
</evidence>
<dbReference type="InterPro" id="IPR009081">
    <property type="entry name" value="PP-bd_ACP"/>
</dbReference>
<dbReference type="SUPFAM" id="SSF51735">
    <property type="entry name" value="NAD(P)-binding Rossmann-fold domains"/>
    <property type="match status" value="2"/>
</dbReference>
<dbReference type="InterPro" id="IPR029063">
    <property type="entry name" value="SAM-dependent_MTases_sf"/>
</dbReference>
<feature type="region of interest" description="N-terminal hotdog fold" evidence="5">
    <location>
        <begin position="950"/>
        <end position="1084"/>
    </location>
</feature>
<dbReference type="InterPro" id="IPR049900">
    <property type="entry name" value="PKS_mFAS_DH"/>
</dbReference>
<evidence type="ECO:0000259" key="7">
    <source>
        <dbReference type="PROSITE" id="PS50075"/>
    </source>
</evidence>
<dbReference type="SMART" id="SM00822">
    <property type="entry name" value="PKS_KR"/>
    <property type="match status" value="1"/>
</dbReference>
<feature type="region of interest" description="C-terminal hotdog fold" evidence="5">
    <location>
        <begin position="1099"/>
        <end position="1257"/>
    </location>
</feature>
<feature type="active site" description="Proton donor; for dehydratase activity" evidence="5">
    <location>
        <position position="1161"/>
    </location>
</feature>
<dbReference type="Pfam" id="PF13489">
    <property type="entry name" value="Methyltransf_23"/>
    <property type="match status" value="1"/>
</dbReference>
<dbReference type="InterPro" id="IPR049551">
    <property type="entry name" value="PKS_DH_C"/>
</dbReference>
<dbReference type="Gene3D" id="3.40.50.720">
    <property type="entry name" value="NAD(P)-binding Rossmann-like Domain"/>
    <property type="match status" value="2"/>
</dbReference>
<dbReference type="InterPro" id="IPR013120">
    <property type="entry name" value="FAR_NAD-bd"/>
</dbReference>
<keyword evidence="11" id="KW-1185">Reference proteome</keyword>
<dbReference type="Gene3D" id="3.10.129.110">
    <property type="entry name" value="Polyketide synthase dehydratase"/>
    <property type="match status" value="1"/>
</dbReference>
<dbReference type="SUPFAM" id="SSF47336">
    <property type="entry name" value="ACP-like"/>
    <property type="match status" value="1"/>
</dbReference>
<dbReference type="OrthoDB" id="329835at2759"/>
<feature type="domain" description="Ketosynthase family 3 (KS3)" evidence="8">
    <location>
        <begin position="4"/>
        <end position="444"/>
    </location>
</feature>
<dbReference type="SMART" id="SM00826">
    <property type="entry name" value="PKS_DH"/>
    <property type="match status" value="1"/>
</dbReference>
<dbReference type="CDD" id="cd00833">
    <property type="entry name" value="PKS"/>
    <property type="match status" value="1"/>
</dbReference>
<dbReference type="InterPro" id="IPR032821">
    <property type="entry name" value="PKS_assoc"/>
</dbReference>
<dbReference type="PROSITE" id="PS52004">
    <property type="entry name" value="KS3_2"/>
    <property type="match status" value="1"/>
</dbReference>
<feature type="domain" description="PKS/mFAS DH" evidence="9">
    <location>
        <begin position="950"/>
        <end position="1257"/>
    </location>
</feature>
<dbReference type="InterPro" id="IPR020841">
    <property type="entry name" value="PKS_Beta-ketoAc_synthase_dom"/>
</dbReference>
<evidence type="ECO:0000313" key="11">
    <source>
        <dbReference type="Proteomes" id="UP000800092"/>
    </source>
</evidence>
<dbReference type="Pfam" id="PF14765">
    <property type="entry name" value="PS-DH"/>
    <property type="match status" value="1"/>
</dbReference>
<dbReference type="SUPFAM" id="SSF52151">
    <property type="entry name" value="FabD/lysophospholipase-like"/>
    <property type="match status" value="1"/>
</dbReference>
<name>A0A6A6H9K8_VIRVR</name>
<organism evidence="10 11">
    <name type="scientific">Viridothelium virens</name>
    <name type="common">Speckled blister lichen</name>
    <name type="synonym">Trypethelium virens</name>
    <dbReference type="NCBI Taxonomy" id="1048519"/>
    <lineage>
        <taxon>Eukaryota</taxon>
        <taxon>Fungi</taxon>
        <taxon>Dikarya</taxon>
        <taxon>Ascomycota</taxon>
        <taxon>Pezizomycotina</taxon>
        <taxon>Dothideomycetes</taxon>
        <taxon>Dothideomycetes incertae sedis</taxon>
        <taxon>Trypetheliales</taxon>
        <taxon>Trypetheliaceae</taxon>
        <taxon>Viridothelium</taxon>
    </lineage>
</organism>
<dbReference type="InterPro" id="IPR050091">
    <property type="entry name" value="PKS_NRPS_Biosynth_Enz"/>
</dbReference>
<dbReference type="Pfam" id="PF07993">
    <property type="entry name" value="NAD_binding_4"/>
    <property type="match status" value="1"/>
</dbReference>
<dbReference type="CDD" id="cd02440">
    <property type="entry name" value="AdoMet_MTases"/>
    <property type="match status" value="1"/>
</dbReference>
<dbReference type="GO" id="GO:0044550">
    <property type="term" value="P:secondary metabolite biosynthetic process"/>
    <property type="evidence" value="ECO:0007669"/>
    <property type="project" value="TreeGrafter"/>
</dbReference>
<gene>
    <name evidence="10" type="ORF">EV356DRAFT_532810</name>
</gene>
<dbReference type="PROSITE" id="PS00606">
    <property type="entry name" value="KS3_1"/>
    <property type="match status" value="1"/>
</dbReference>
<keyword evidence="4" id="KW-0511">Multifunctional enzyme</keyword>
<dbReference type="Gene3D" id="3.40.50.150">
    <property type="entry name" value="Vaccinia Virus protein VP39"/>
    <property type="match status" value="1"/>
</dbReference>
<dbReference type="InterPro" id="IPR049552">
    <property type="entry name" value="PKS_DH_N"/>
</dbReference>
<dbReference type="InterPro" id="IPR016039">
    <property type="entry name" value="Thiolase-like"/>
</dbReference>
<feature type="active site" description="Proton acceptor; for dehydratase activity" evidence="5">
    <location>
        <position position="982"/>
    </location>
</feature>
<keyword evidence="2" id="KW-0597">Phosphoprotein</keyword>
<dbReference type="PROSITE" id="PS52019">
    <property type="entry name" value="PKS_MFAS_DH"/>
    <property type="match status" value="1"/>
</dbReference>
<dbReference type="PANTHER" id="PTHR43775">
    <property type="entry name" value="FATTY ACID SYNTHASE"/>
    <property type="match status" value="1"/>
</dbReference>
<sequence length="2878" mass="312668">MKINGPIAIVGSGCRLAGNSDSPSKLLQLLREPRDVRREIPQDRFSVQGFYHPNGAYHGHSNVQHAYLLEEDPSCFDTEFFGIKPIEAKSMDPQQRLLLEVIYEAIEAAGMTIVGLNGSDTAVFAGLMTNDYGMMLTRDLAHVPIYHATGVSSAIVSNRISHFFDWHGPSMTIDTGCSASLVALHLAVQSLRAGECRMALACGTNLILGPEYFIVESKLQMLSPDGRSKMWDQNANGYARGDGITAVALKTLSAAVADGDHIECIIRETGINQDGSTPGITMPSATAQEALIRTTYAKAGLDLRLQSDRPQYFEAHGTGTPAGDPIEAEAIRDAFFKDSSTDSNRKNPGEHPLYVGSIKTVLGHTEGSAGISAILKTSLAIQNSTVLPNLLLDRISDRVAPFYDNLEIAQSAKPWPELAPGQVRRASVNSFGFGGANAHAILESYEEPIQKADSCSDLPLFTPFVFSASSEKVLKATLTAHATHFSNTPTIDTGDLAWTLRQRRALLPYRISIAASSIADLATKIFSQLQQNGTTISIKALPVPKPGNTQRILGVFTGQGAQYARMGAELIEQSPVARAIIENLELMLTELPIDDRPTWSLQAEILADAASSRVHEATISQPLCTAVQILVVDLLRLAKVEFAAVVGHSSGEIAAAYAADFLTAREAICIAYYRGMHLRSAVSPRGIKVPGAMLAVGSSMEAMSKLCATQGFAGRISVAASNSSTSVTVSGDEDAIVELQIMLDGEKKFNRRLKVDKAYHSAHMIPCFDPYINSLKTCARTRQVQAATKSCLWFSSVYDKRVDSCVGVSAAYWAENMVKPVLFSQALTRASIETDFDIALEVGAHPALKGPASQAIGDTLSPESKIIPYVGTLDRGSSAIDAFSTSLGRLWSHLDHSAISLDSYERAMHGDKGKFSVVKGLPSYPWDHSTSYWHEARASRSMRLRKQKVHSLLGDMTPDSTLHHLSWRNLLRIKEMEWLSGHEIQSQAVFPAAGYICTALEASRLLTEDKSIFLIELKDFVIHQAVVLPEDDAGVEVLIELVDISTARTGCLEAKFTYSAALGANVESLTLAASASVVVKLGNPSMSILPESPTGSKLTHATNVDTKSFYSAMADIGYNFSGRFCSLSQLTRKHRKSSSLVRVEPSDTEGESLLLHPAEFDAAFQAVLLAYSYPSDEQLSTLHLPTMVRHIRVNPALCNSCDKEVAQFVSIESALVPGVVGETGIVADVNFYSSSSSNAMVQLQGAKLVPLGGPASKEGDKNLFSTVHWIYRSLNGSSHTAVDQHQRDVMKVLERISTFYLREFDRQVSSDHLARSERPLSFYLDHARRTTSLIDSGGHGWATKAWTKDTLHSVMDASSKFSELPDVRLMHLVGKQMPRVFRGETTMYEEFRRANLLGDYYTNGVVIQASASWIIGIMKQIVDRLPHMSILEIGAGAGEGVIQRFPHAISNTFSSYTYANISGSVQEDGSAFFSQPNDPKPFRTFDAELDPSSQDYVEGSYDLIIAFWVVHATSDLELTLRNLRKLLKPGGYLIISEGSYNSSGGDGGLNFVFGTLPGWWLGADQGRTLSPYLSTAEWDQLLKTTGFSGIDVAPPMELADAFGVSVFVSQAVNDQVSFLRNPICMQSLGSPIQNLVVVGGLTPRSFHLVEGLHNVLSVSIENIHRFGSLEDVDYSIIDQRTTVLSLTELDKPVFLDMTAATFSAFKQMFETGKNLLWVTSGRLKDQPYSNLTLGFGRTALVETPDLRLQQLDFADPQAIDPLFVAQTLLRFASVVPETVVWTVEPEIVVDASGCELVPRLKPVSLLNDRYNSLTRETKRLVNPKESAVTLEITGNSCTVRESAASYGFENPPEPFLDLHAVYSTPTAIRTTLGHQFLVLCQEASTDATYLALVSSLASTYRLPVASVVRYGTVQSCDAALLSRLAAHLVSIALFDGVCAGQTVVVHNAVEPLATALKSQASARDLNLFFTADSTNTAAFGLSLKLLPYLTQYELSQILPKRISLFVGLSTSDAQRWENETEIMSYLPSHCRKESASTIYARQGLSNSALAVDVLRSALNNFTKGDLVNLQQAHLVTGPVDVGSLLEGTLPADQLTIIDWATCNSLPVTISRLDTQQLFGNDKTYWIVGLSAALGASLFDWMIERGARNLVFTSRRPQLSPAWIESHKCNGVTIAVVACDITDETALQSAHSAISASLPPIAGVLNGAALFRDTSILKMSFDQLNDVLQPKVLGTLYLDRIFHDQHLEFFILTSSITGVLGSVGQANYAAANTFMCGLAAQRRKRGLAATAVNLGAIAGIGLLERSDKKVLKSITQRLSSMPISEGDFHQIFAEAIEAGRPDSALCGPELTTALRATSIDTPNAPAFFSNPMFSHFLLTEIDQQKMSQRSNAAKPIKELLTECKTEDELQSIIRGAFSNEIRKTLQTTIADDDLMAMRSAELGIDSLVSIDLRTWFTKTLKINMPVLKVMSNDTLANLVLFAVENVPSELVPKIASRATSKALVNGSDVPMGNVEIDWDAETCPPVDLAEQTFAPAGAAMAILDASSVLLTGVSGLLGRHILAALLEQPSIKKVTCIAVRRLEERLESGELPRDDRVVYYAGELAKPRLGLSKEDAAMIFEEVGAVIHNGADTSHLKSYFDLRSANVNSTIELVRLCLPRSIPLHVVSSNAVGRYSNKAEIGEVPINSPGAPRPPTDGSSGYRSTKWAIEGLLERVHQSYSLPIWIHRPSTIIRAGRDAEGLAAQLDWMNALILYMDKLSAVPKVNHVKGFLDLVHARTVCTGIVTHVLKGEPSGGAGKVLYVHHMGDLLLPLARLEDISKGSGREFRQLQREEWTAEAVAAGMHPAVVVLIEMMDAPGLKGPPRFVKGPGSPWEPLPN</sequence>
<dbReference type="InterPro" id="IPR020807">
    <property type="entry name" value="PKS_DH"/>
</dbReference>
<evidence type="ECO:0000256" key="2">
    <source>
        <dbReference type="ARBA" id="ARBA00022553"/>
    </source>
</evidence>
<evidence type="ECO:0000256" key="3">
    <source>
        <dbReference type="ARBA" id="ARBA00022679"/>
    </source>
</evidence>
<dbReference type="EMBL" id="ML991798">
    <property type="protein sequence ID" value="KAF2234501.1"/>
    <property type="molecule type" value="Genomic_DNA"/>
</dbReference>
<dbReference type="SUPFAM" id="SSF53335">
    <property type="entry name" value="S-adenosyl-L-methionine-dependent methyltransferases"/>
    <property type="match status" value="1"/>
</dbReference>
<dbReference type="Pfam" id="PF00698">
    <property type="entry name" value="Acyl_transf_1"/>
    <property type="match status" value="1"/>
</dbReference>
<dbReference type="InterPro" id="IPR042104">
    <property type="entry name" value="PKS_dehydratase_sf"/>
</dbReference>
<feature type="domain" description="Carrier" evidence="7">
    <location>
        <begin position="2399"/>
        <end position="2485"/>
    </location>
</feature>
<dbReference type="Proteomes" id="UP000800092">
    <property type="component" value="Unassembled WGS sequence"/>
</dbReference>
<dbReference type="InterPro" id="IPR036736">
    <property type="entry name" value="ACP-like_sf"/>
</dbReference>